<gene>
    <name evidence="1" type="ORF">DS745_20215</name>
</gene>
<dbReference type="AlphaFoldDB" id="A0A4Q0VQ61"/>
<reference evidence="1 2" key="1">
    <citation type="journal article" date="2019" name="Int. J. Syst. Evol. Microbiol.">
        <title>Anaerobacillus alkaliphilus sp. nov., a novel alkaliphilic and moderately halophilic bacterium.</title>
        <authorList>
            <person name="Borsodi A.K."/>
            <person name="Aszalos J.M."/>
            <person name="Bihari P."/>
            <person name="Nagy I."/>
            <person name="Schumann P."/>
            <person name="Sproer C."/>
            <person name="Kovacs A.L."/>
            <person name="Boka K."/>
            <person name="Dobosy P."/>
            <person name="Ovari M."/>
            <person name="Szili-Kovacs T."/>
            <person name="Toth E."/>
        </authorList>
    </citation>
    <scope>NUCLEOTIDE SEQUENCE [LARGE SCALE GENOMIC DNA]</scope>
    <source>
        <strain evidence="1 2">B16-10</strain>
    </source>
</reference>
<accession>A0A4Q0VQ61</accession>
<protein>
    <recommendedName>
        <fullName evidence="3">Pyrroline-5-carboxylate reductase catalytic N-terminal domain-containing protein</fullName>
    </recommendedName>
</protein>
<keyword evidence="2" id="KW-1185">Reference proteome</keyword>
<name>A0A4Q0VQ61_9BACI</name>
<dbReference type="Proteomes" id="UP000290649">
    <property type="component" value="Unassembled WGS sequence"/>
</dbReference>
<evidence type="ECO:0000313" key="1">
    <source>
        <dbReference type="EMBL" id="RXI98642.1"/>
    </source>
</evidence>
<dbReference type="OrthoDB" id="2962404at2"/>
<sequence>MYLVVGFGKLAQSVLQLNSYHQEIFIYSKTREKVETYRDPRITYLTKEEFGRVRYVLLMLPASEVNEFMQMHEKYFGDGTLFYSFATALKIQAIKTRHEVISCKLAGHAKQMVEDQHGLFVVSKNVNVVPLKTFLGESFTIIEGNEEEVLLANSLGTRAAIEMIIELEEKLKKAGIQKAVIDQTLFQVTRGNIKTFINGELGDFARKIVDEIKRGGQ</sequence>
<evidence type="ECO:0008006" key="3">
    <source>
        <dbReference type="Google" id="ProtNLM"/>
    </source>
</evidence>
<evidence type="ECO:0000313" key="2">
    <source>
        <dbReference type="Proteomes" id="UP000290649"/>
    </source>
</evidence>
<comment type="caution">
    <text evidence="1">The sequence shown here is derived from an EMBL/GenBank/DDBJ whole genome shotgun (WGS) entry which is preliminary data.</text>
</comment>
<proteinExistence type="predicted"/>
<organism evidence="1 2">
    <name type="scientific">Anaerobacillus alkaliphilus</name>
    <dbReference type="NCBI Taxonomy" id="1548597"/>
    <lineage>
        <taxon>Bacteria</taxon>
        <taxon>Bacillati</taxon>
        <taxon>Bacillota</taxon>
        <taxon>Bacilli</taxon>
        <taxon>Bacillales</taxon>
        <taxon>Bacillaceae</taxon>
        <taxon>Anaerobacillus</taxon>
    </lineage>
</organism>
<dbReference type="RefSeq" id="WP_129079995.1">
    <property type="nucleotide sequence ID" value="NZ_QOUX01000046.1"/>
</dbReference>
<dbReference type="EMBL" id="QOUX01000046">
    <property type="protein sequence ID" value="RXI98642.1"/>
    <property type="molecule type" value="Genomic_DNA"/>
</dbReference>